<organism evidence="2 3">
    <name type="scientific">Spiroplasma ixodetis</name>
    <dbReference type="NCBI Taxonomy" id="2141"/>
    <lineage>
        <taxon>Bacteria</taxon>
        <taxon>Bacillati</taxon>
        <taxon>Mycoplasmatota</taxon>
        <taxon>Mollicutes</taxon>
        <taxon>Entomoplasmatales</taxon>
        <taxon>Spiroplasmataceae</taxon>
        <taxon>Spiroplasma</taxon>
    </lineage>
</organism>
<evidence type="ECO:0000313" key="3">
    <source>
        <dbReference type="Proteomes" id="UP001163387"/>
    </source>
</evidence>
<name>A0ABN6SY06_9MOLU</name>
<feature type="signal peptide" evidence="1">
    <location>
        <begin position="1"/>
        <end position="25"/>
    </location>
</feature>
<protein>
    <recommendedName>
        <fullName evidence="4">Lipoprotein</fullName>
    </recommendedName>
</protein>
<dbReference type="PROSITE" id="PS51257">
    <property type="entry name" value="PROKAR_LIPOPROTEIN"/>
    <property type="match status" value="1"/>
</dbReference>
<feature type="chain" id="PRO_5045470333" description="Lipoprotein" evidence="1">
    <location>
        <begin position="26"/>
        <end position="279"/>
    </location>
</feature>
<keyword evidence="1" id="KW-0732">Signal</keyword>
<evidence type="ECO:0008006" key="4">
    <source>
        <dbReference type="Google" id="ProtNLM"/>
    </source>
</evidence>
<keyword evidence="3" id="KW-1185">Reference proteome</keyword>
<dbReference type="Proteomes" id="UP001163387">
    <property type="component" value="Chromosome"/>
</dbReference>
<sequence>MNMKNILRLMGALTLTTAATTSVVACGDKAGVAMNVEVSKQLGLTDDKGEGVQAASLDTTVKDNVTWTVDALKTPIKASALLGEDNKAANQACADFLTGKLKQTATDGKFNKKELDKITGAVTDFKPELAKMDDGKDYAITGGTFNFQFKKGEEALGDVYGIKLKADKTKGVIAAALTTIAAEIKIVDTDVTTNQKIMFVDGTTIPETAKKPGEPIQIKGESDQVKQFTALNTLTALKIGANLGTITAAGDAWAAGDKLEITYKTGDVTFEAKTELTLA</sequence>
<proteinExistence type="predicted"/>
<reference evidence="2 3" key="1">
    <citation type="journal article" date="2022" name="Front. Microbiol.">
        <title>Male-killing mechanisms vary between Spiroplasma species.</title>
        <authorList>
            <person name="Arai H."/>
            <person name="Inoue M."/>
            <person name="Kageyama D."/>
        </authorList>
    </citation>
    <scope>NUCLEOTIDE SEQUENCE [LARGE SCALE GENOMIC DNA]</scope>
    <source>
        <strain evidence="3">sHm</strain>
    </source>
</reference>
<evidence type="ECO:0000256" key="1">
    <source>
        <dbReference type="SAM" id="SignalP"/>
    </source>
</evidence>
<accession>A0ABN6SY06</accession>
<dbReference type="EMBL" id="AP026933">
    <property type="protein sequence ID" value="BDT03994.1"/>
    <property type="molecule type" value="Genomic_DNA"/>
</dbReference>
<evidence type="ECO:0000313" key="2">
    <source>
        <dbReference type="EMBL" id="BDT03994.1"/>
    </source>
</evidence>
<gene>
    <name evidence="2" type="ORF">SHM_16400</name>
</gene>
<dbReference type="RefSeq" id="WP_281747950.1">
    <property type="nucleotide sequence ID" value="NZ_AP026933.1"/>
</dbReference>